<dbReference type="GO" id="GO:0003697">
    <property type="term" value="F:single-stranded DNA binding"/>
    <property type="evidence" value="ECO:0007669"/>
    <property type="project" value="UniProtKB-UniRule"/>
</dbReference>
<reference evidence="5 6" key="1">
    <citation type="submission" date="2010-08" db="EMBL/GenBank/DDBJ databases">
        <title>Complete sequence of Gallionella capsiferriformans ES-2.</title>
        <authorList>
            <consortium name="US DOE Joint Genome Institute"/>
            <person name="Lucas S."/>
            <person name="Copeland A."/>
            <person name="Lapidus A."/>
            <person name="Cheng J.-F."/>
            <person name="Bruce D."/>
            <person name="Goodwin L."/>
            <person name="Pitluck S."/>
            <person name="Chertkov O."/>
            <person name="Davenport K.W."/>
            <person name="Detter J.C."/>
            <person name="Han C."/>
            <person name="Tapia R."/>
            <person name="Land M."/>
            <person name="Hauser L."/>
            <person name="Chang Y.-J."/>
            <person name="Jeffries C."/>
            <person name="Kyrpides N."/>
            <person name="Ivanova N."/>
            <person name="Mikhailova N."/>
            <person name="Shelobolina E.S."/>
            <person name="Picardal F."/>
            <person name="Roden E."/>
            <person name="Emerson D."/>
            <person name="Woyke T."/>
        </authorList>
    </citation>
    <scope>NUCLEOTIDE SEQUENCE [LARGE SCALE GENOMIC DNA]</scope>
    <source>
        <strain evidence="5 6">ES-2</strain>
    </source>
</reference>
<dbReference type="STRING" id="395494.Galf_0952"/>
<evidence type="ECO:0000256" key="1">
    <source>
        <dbReference type="ARBA" id="ARBA00023125"/>
    </source>
</evidence>
<dbReference type="InterPro" id="IPR011344">
    <property type="entry name" value="ssDNA-bd"/>
</dbReference>
<evidence type="ECO:0000256" key="3">
    <source>
        <dbReference type="PIRNR" id="PIRNR002070"/>
    </source>
</evidence>
<dbReference type="NCBIfam" id="TIGR00621">
    <property type="entry name" value="ssb"/>
    <property type="match status" value="1"/>
</dbReference>
<dbReference type="PIRSF" id="PIRSF002070">
    <property type="entry name" value="SSB"/>
    <property type="match status" value="1"/>
</dbReference>
<evidence type="ECO:0000313" key="6">
    <source>
        <dbReference type="Proteomes" id="UP000001235"/>
    </source>
</evidence>
<dbReference type="EMBL" id="CP002159">
    <property type="protein sequence ID" value="ADL54984.1"/>
    <property type="molecule type" value="Genomic_DNA"/>
</dbReference>
<dbReference type="HOGENOM" id="CLU_078758_0_2_4"/>
<accession>D9SEK8</accession>
<dbReference type="GO" id="GO:0009295">
    <property type="term" value="C:nucleoid"/>
    <property type="evidence" value="ECO:0007669"/>
    <property type="project" value="TreeGrafter"/>
</dbReference>
<evidence type="ECO:0000256" key="2">
    <source>
        <dbReference type="HAMAP-Rule" id="MF_00984"/>
    </source>
</evidence>
<dbReference type="PANTHER" id="PTHR10302:SF0">
    <property type="entry name" value="SINGLE-STRANDED DNA-BINDING PROTEIN, MITOCHONDRIAL"/>
    <property type="match status" value="1"/>
</dbReference>
<protein>
    <recommendedName>
        <fullName evidence="2 3">Single-stranded DNA-binding protein</fullName>
        <shortName evidence="2">SSB</shortName>
    </recommendedName>
</protein>
<dbReference type="GO" id="GO:0006260">
    <property type="term" value="P:DNA replication"/>
    <property type="evidence" value="ECO:0007669"/>
    <property type="project" value="InterPro"/>
</dbReference>
<dbReference type="Pfam" id="PF00436">
    <property type="entry name" value="SSB"/>
    <property type="match status" value="1"/>
</dbReference>
<dbReference type="Proteomes" id="UP000001235">
    <property type="component" value="Chromosome"/>
</dbReference>
<dbReference type="PANTHER" id="PTHR10302">
    <property type="entry name" value="SINGLE-STRANDED DNA-BINDING PROTEIN"/>
    <property type="match status" value="1"/>
</dbReference>
<sequence length="143" mass="15790">MLNKVQLIGRLGKDPEVRYTTEGEAVANVSIATTESWKDKAGGKQEKTEWHNLVFYRRLAEVVGEHLKKGALIYIEGKLTTEKYQKDGEDRYITKIVVSEMKMLGGNKVSDEHQVAEPVAKTSARNGNNGAGKSAKQAGPEPF</sequence>
<organism evidence="5 6">
    <name type="scientific">Gallionella capsiferriformans (strain ES-2)</name>
    <name type="common">Gallionella ferruginea capsiferriformans (strain ES-2)</name>
    <dbReference type="NCBI Taxonomy" id="395494"/>
    <lineage>
        <taxon>Bacteria</taxon>
        <taxon>Pseudomonadati</taxon>
        <taxon>Pseudomonadota</taxon>
        <taxon>Betaproteobacteria</taxon>
        <taxon>Nitrosomonadales</taxon>
        <taxon>Gallionellaceae</taxon>
        <taxon>Gallionella</taxon>
    </lineage>
</organism>
<dbReference type="InterPro" id="IPR000424">
    <property type="entry name" value="Primosome_PriB/ssb"/>
</dbReference>
<name>D9SEK8_GALCS</name>
<keyword evidence="1 2" id="KW-0238">DNA-binding</keyword>
<feature type="region of interest" description="Disordered" evidence="4">
    <location>
        <begin position="107"/>
        <end position="143"/>
    </location>
</feature>
<dbReference type="HAMAP" id="MF_00984">
    <property type="entry name" value="SSB"/>
    <property type="match status" value="1"/>
</dbReference>
<gene>
    <name evidence="5" type="ordered locus">Galf_0952</name>
</gene>
<comment type="subunit">
    <text evidence="2">Homotetramer.</text>
</comment>
<evidence type="ECO:0000313" key="5">
    <source>
        <dbReference type="EMBL" id="ADL54984.1"/>
    </source>
</evidence>
<proteinExistence type="inferred from homology"/>
<dbReference type="InterPro" id="IPR012340">
    <property type="entry name" value="NA-bd_OB-fold"/>
</dbReference>
<dbReference type="PROSITE" id="PS50935">
    <property type="entry name" value="SSB"/>
    <property type="match status" value="1"/>
</dbReference>
<keyword evidence="6" id="KW-1185">Reference proteome</keyword>
<dbReference type="Gene3D" id="2.40.50.140">
    <property type="entry name" value="Nucleic acid-binding proteins"/>
    <property type="match status" value="1"/>
</dbReference>
<dbReference type="eggNOG" id="COG0629">
    <property type="taxonomic scope" value="Bacteria"/>
</dbReference>
<dbReference type="SUPFAM" id="SSF50249">
    <property type="entry name" value="Nucleic acid-binding proteins"/>
    <property type="match status" value="1"/>
</dbReference>
<dbReference type="RefSeq" id="WP_013292924.1">
    <property type="nucleotide sequence ID" value="NC_014394.1"/>
</dbReference>
<dbReference type="AlphaFoldDB" id="D9SEK8"/>
<evidence type="ECO:0000256" key="4">
    <source>
        <dbReference type="SAM" id="MobiDB-lite"/>
    </source>
</evidence>
<dbReference type="KEGG" id="gca:Galf_0952"/>
<comment type="caution">
    <text evidence="2">Lacks conserved residue(s) required for the propagation of feature annotation.</text>
</comment>
<dbReference type="OrthoDB" id="9809878at2"/>
<dbReference type="CDD" id="cd04496">
    <property type="entry name" value="SSB_OBF"/>
    <property type="match status" value="1"/>
</dbReference>